<dbReference type="InterPro" id="IPR003131">
    <property type="entry name" value="T1-type_BTB"/>
</dbReference>
<dbReference type="InParanoid" id="E3MUQ7"/>
<keyword evidence="5" id="KW-1185">Reference proteome</keyword>
<dbReference type="PROSITE" id="PS50144">
    <property type="entry name" value="MATH"/>
    <property type="match status" value="1"/>
</dbReference>
<dbReference type="PROSITE" id="PS50097">
    <property type="entry name" value="BTB"/>
    <property type="match status" value="2"/>
</dbReference>
<feature type="coiled-coil region" evidence="1">
    <location>
        <begin position="18"/>
        <end position="66"/>
    </location>
</feature>
<dbReference type="InterPro" id="IPR008974">
    <property type="entry name" value="TRAF-like"/>
</dbReference>
<dbReference type="eggNOG" id="KOG2716">
    <property type="taxonomic scope" value="Eukaryota"/>
</dbReference>
<dbReference type="CDD" id="cd18316">
    <property type="entry name" value="BTB_POZ_KCTD-like"/>
    <property type="match status" value="1"/>
</dbReference>
<dbReference type="Pfam" id="PF00917">
    <property type="entry name" value="MATH"/>
    <property type="match status" value="1"/>
</dbReference>
<feature type="domain" description="BTB" evidence="2">
    <location>
        <begin position="247"/>
        <end position="306"/>
    </location>
</feature>
<evidence type="ECO:0008006" key="6">
    <source>
        <dbReference type="Google" id="ProtNLM"/>
    </source>
</evidence>
<dbReference type="SUPFAM" id="SSF54695">
    <property type="entry name" value="POZ domain"/>
    <property type="match status" value="2"/>
</dbReference>
<dbReference type="EMBL" id="DS268480">
    <property type="protein sequence ID" value="EFP09909.1"/>
    <property type="molecule type" value="Genomic_DNA"/>
</dbReference>
<evidence type="ECO:0000256" key="1">
    <source>
        <dbReference type="SAM" id="Coils"/>
    </source>
</evidence>
<dbReference type="Pfam" id="PF00651">
    <property type="entry name" value="BTB"/>
    <property type="match status" value="1"/>
</dbReference>
<feature type="domain" description="BTB" evidence="2">
    <location>
        <begin position="374"/>
        <end position="446"/>
    </location>
</feature>
<dbReference type="FunCoup" id="E3MUQ7">
    <property type="interactions" value="30"/>
</dbReference>
<dbReference type="GO" id="GO:0051260">
    <property type="term" value="P:protein homooligomerization"/>
    <property type="evidence" value="ECO:0007669"/>
    <property type="project" value="InterPro"/>
</dbReference>
<sequence length="476" mass="54842">MTKESNKKITNTPPESTIEKVLDMCKELLEKQENLEKSNMEIVEKLRSAEEKIDKISQKREEDTVEEKLNEETTNGIENSVIPTECSDEKSSQTLPMTGKCFVLKHVFTDVQDMEDEERCYGEEEEHFGVKWQLYLLKLGDHLGLYFECLKSLDDEKWLISSYAQFKLISKNGKCHSKVVSDTHGNADGNTEFVGYGASEFIEWDKMEEDFLEDDKLAVEIHVKIKKMTGIYKNDLKSFGDEMKSFSDVVLVVNEKKFFVSKLYLAGHSSYFNSLLMGDFQESKKSEIELTGIDADDFQNYLEILYGEQSIDEITVEGILLVADMYDTPLVLRKCEEFLLEKSKKTLRKKLQMSIRYNLNALKKQCISEIKSIDDIKSVIPGNIHDMDPSTKKSTLTRVASSFKVPIETNSPLEKDEAGCIFIDRDPKHFPLILNFLRDGVVELPDDKKEIREIRREANAYQLDYLVLLCERKGVY</sequence>
<dbReference type="STRING" id="31234.E3MUQ7"/>
<dbReference type="PANTHER" id="PTHR22743">
    <property type="entry name" value="MEPRIN/TRAF-LIKE MATH FAMILY-C.ELEGANS"/>
    <property type="match status" value="1"/>
</dbReference>
<dbReference type="SMART" id="SM00061">
    <property type="entry name" value="MATH"/>
    <property type="match status" value="1"/>
</dbReference>
<evidence type="ECO:0000313" key="4">
    <source>
        <dbReference type="EMBL" id="EFP09909.1"/>
    </source>
</evidence>
<keyword evidence="1" id="KW-0175">Coiled coil</keyword>
<organism evidence="5">
    <name type="scientific">Caenorhabditis remanei</name>
    <name type="common">Caenorhabditis vulgaris</name>
    <dbReference type="NCBI Taxonomy" id="31234"/>
    <lineage>
        <taxon>Eukaryota</taxon>
        <taxon>Metazoa</taxon>
        <taxon>Ecdysozoa</taxon>
        <taxon>Nematoda</taxon>
        <taxon>Chromadorea</taxon>
        <taxon>Rhabditida</taxon>
        <taxon>Rhabditina</taxon>
        <taxon>Rhabditomorpha</taxon>
        <taxon>Rhabditoidea</taxon>
        <taxon>Rhabditidae</taxon>
        <taxon>Peloderinae</taxon>
        <taxon>Caenorhabditis</taxon>
    </lineage>
</organism>
<dbReference type="CDD" id="cd00121">
    <property type="entry name" value="MATH"/>
    <property type="match status" value="1"/>
</dbReference>
<dbReference type="Gene3D" id="3.30.710.10">
    <property type="entry name" value="Potassium Channel Kv1.1, Chain A"/>
    <property type="match status" value="2"/>
</dbReference>
<dbReference type="InterPro" id="IPR011333">
    <property type="entry name" value="SKP1/BTB/POZ_sf"/>
</dbReference>
<dbReference type="InterPro" id="IPR052664">
    <property type="entry name" value="BTB-MATH_domain_protein"/>
</dbReference>
<dbReference type="InterPro" id="IPR002083">
    <property type="entry name" value="MATH/TRAF_dom"/>
</dbReference>
<dbReference type="HOGENOM" id="CLU_051249_3_0_1"/>
<gene>
    <name evidence="4" type="ORF">CRE_21398</name>
</gene>
<dbReference type="Pfam" id="PF02214">
    <property type="entry name" value="BTB_2"/>
    <property type="match status" value="1"/>
</dbReference>
<evidence type="ECO:0000259" key="2">
    <source>
        <dbReference type="PROSITE" id="PS50097"/>
    </source>
</evidence>
<evidence type="ECO:0000259" key="3">
    <source>
        <dbReference type="PROSITE" id="PS50144"/>
    </source>
</evidence>
<dbReference type="SMART" id="SM00225">
    <property type="entry name" value="BTB"/>
    <property type="match status" value="2"/>
</dbReference>
<dbReference type="Proteomes" id="UP000008281">
    <property type="component" value="Unassembled WGS sequence"/>
</dbReference>
<evidence type="ECO:0000313" key="5">
    <source>
        <dbReference type="Proteomes" id="UP000008281"/>
    </source>
</evidence>
<dbReference type="Gene3D" id="2.60.210.10">
    <property type="entry name" value="Apoptosis, Tumor Necrosis Factor Receptor Associated Protein 2, Chain A"/>
    <property type="match status" value="1"/>
</dbReference>
<accession>E3MUQ7</accession>
<protein>
    <recommendedName>
        <fullName evidence="6">BTB domain-containing protein</fullName>
    </recommendedName>
</protein>
<dbReference type="PANTHER" id="PTHR22743:SF165">
    <property type="entry name" value="BTB AND MATH DOMAIN CONTAINING-RELATED"/>
    <property type="match status" value="1"/>
</dbReference>
<dbReference type="AlphaFoldDB" id="E3MUQ7"/>
<dbReference type="OrthoDB" id="19132at2759"/>
<dbReference type="CDD" id="cd18186">
    <property type="entry name" value="BTB_POZ_ZBTB_KLHL-like"/>
    <property type="match status" value="1"/>
</dbReference>
<reference evidence="4" key="1">
    <citation type="submission" date="2007-07" db="EMBL/GenBank/DDBJ databases">
        <title>PCAP assembly of the Caenorhabditis remanei genome.</title>
        <authorList>
            <consortium name="The Caenorhabditis remanei Sequencing Consortium"/>
            <person name="Wilson R.K."/>
        </authorList>
    </citation>
    <scope>NUCLEOTIDE SEQUENCE [LARGE SCALE GENOMIC DNA]</scope>
    <source>
        <strain evidence="4">PB4641</strain>
    </source>
</reference>
<dbReference type="InterPro" id="IPR000210">
    <property type="entry name" value="BTB/POZ_dom"/>
</dbReference>
<dbReference type="SUPFAM" id="SSF49599">
    <property type="entry name" value="TRAF domain-like"/>
    <property type="match status" value="1"/>
</dbReference>
<proteinExistence type="predicted"/>
<feature type="domain" description="MATH" evidence="3">
    <location>
        <begin position="101"/>
        <end position="223"/>
    </location>
</feature>
<name>E3MUQ7_CAERE</name>